<dbReference type="SUPFAM" id="SSF48452">
    <property type="entry name" value="TPR-like"/>
    <property type="match status" value="1"/>
</dbReference>
<evidence type="ECO:0000256" key="3">
    <source>
        <dbReference type="ARBA" id="ARBA00023163"/>
    </source>
</evidence>
<proteinExistence type="predicted"/>
<dbReference type="SUPFAM" id="SSF46689">
    <property type="entry name" value="Homeodomain-like"/>
    <property type="match status" value="2"/>
</dbReference>
<evidence type="ECO:0000313" key="6">
    <source>
        <dbReference type="Proteomes" id="UP000658258"/>
    </source>
</evidence>
<dbReference type="RefSeq" id="WP_189630768.1">
    <property type="nucleotide sequence ID" value="NZ_BNAG01000003.1"/>
</dbReference>
<dbReference type="PROSITE" id="PS01124">
    <property type="entry name" value="HTH_ARAC_FAMILY_2"/>
    <property type="match status" value="1"/>
</dbReference>
<name>A0ABQ3I6Y6_9BACT</name>
<dbReference type="Pfam" id="PF12833">
    <property type="entry name" value="HTH_18"/>
    <property type="match status" value="1"/>
</dbReference>
<dbReference type="InterPro" id="IPR020449">
    <property type="entry name" value="Tscrpt_reg_AraC-type_HTH"/>
</dbReference>
<dbReference type="PANTHER" id="PTHR43280:SF2">
    <property type="entry name" value="HTH-TYPE TRANSCRIPTIONAL REGULATOR EXSA"/>
    <property type="match status" value="1"/>
</dbReference>
<accession>A0ABQ3I6Y6</accession>
<evidence type="ECO:0000313" key="5">
    <source>
        <dbReference type="EMBL" id="GHE69497.1"/>
    </source>
</evidence>
<dbReference type="EMBL" id="BNAG01000003">
    <property type="protein sequence ID" value="GHE69497.1"/>
    <property type="molecule type" value="Genomic_DNA"/>
</dbReference>
<dbReference type="InterPro" id="IPR019734">
    <property type="entry name" value="TPR_rpt"/>
</dbReference>
<keyword evidence="1" id="KW-0805">Transcription regulation</keyword>
<keyword evidence="2" id="KW-0238">DNA-binding</keyword>
<dbReference type="PRINTS" id="PR00032">
    <property type="entry name" value="HTHARAC"/>
</dbReference>
<dbReference type="InterPro" id="IPR009057">
    <property type="entry name" value="Homeodomain-like_sf"/>
</dbReference>
<dbReference type="InterPro" id="IPR018060">
    <property type="entry name" value="HTH_AraC"/>
</dbReference>
<dbReference type="Gene3D" id="1.25.40.10">
    <property type="entry name" value="Tetratricopeptide repeat domain"/>
    <property type="match status" value="2"/>
</dbReference>
<sequence length="686" mass="79209">MQELPPFERNFLDKLREVIQQQMAHEQFGVSELAEEVGMSRSNLLRRVKKITGQSVSQFIREVRLEKAMELLKTGALNVSEVSEQVGFASASYFVKCFREQYGYPPGEVSKRMETVAHEVPPAPASGIRAPLLIVAGIFILLLVVFLLSRPDRENEILEEKSIAVLPFINDSSDSSNVYLINGLMESTLINLQKIADLRVISRTSTEKYRNSTKTIPEMAKELNVKYFVEGSGQKIGDRILLNIQLIEAATDKHLWARQYERNTSDIFKLQQEIAQNIAGEVQAIITPKEQAQIEKIPTDNLEAYDQFLKGRDLLVIGDDEKTMRSLPYFKKATELDPGFAHAYAALTVAYYYLDIFQADKKFAKEIHQSADKAMLNDPKLPESLIAKALTFMYDEDYSSVAPYLEKALEYNPNSTDVINLLSDLYANYTPNTAKYLEYALRGEQLAATSTDSMTRSFLYLHLSNALIQTGFVEEALYYVNKSIDYEKDNGFSNLLKAFVLYAKEKDMNRLKDRLIVEWKKDSSRLDILQEVGKVCYFMRDYEEAYYYYSIFLDMREQMKLDIYRYEHGKIAVVLEAMGKNKEAEALNKDFLDYMQQDQSIYKELSLAVYYAHQGDIQKALKQLRLFSEKENFQYWLILFDDDPQMDALNDVPEARKLWSIIEDRFWKQHQNIRSRLSDQGLLITD</sequence>
<keyword evidence="3" id="KW-0804">Transcription</keyword>
<keyword evidence="6" id="KW-1185">Reference proteome</keyword>
<evidence type="ECO:0000256" key="1">
    <source>
        <dbReference type="ARBA" id="ARBA00023015"/>
    </source>
</evidence>
<dbReference type="Gene3D" id="1.10.10.60">
    <property type="entry name" value="Homeodomain-like"/>
    <property type="match status" value="1"/>
</dbReference>
<dbReference type="InterPro" id="IPR018062">
    <property type="entry name" value="HTH_AraC-typ_CS"/>
</dbReference>
<dbReference type="PANTHER" id="PTHR43280">
    <property type="entry name" value="ARAC-FAMILY TRANSCRIPTIONAL REGULATOR"/>
    <property type="match status" value="1"/>
</dbReference>
<reference evidence="6" key="1">
    <citation type="journal article" date="2019" name="Int. J. Syst. Evol. Microbiol.">
        <title>The Global Catalogue of Microorganisms (GCM) 10K type strain sequencing project: providing services to taxonomists for standard genome sequencing and annotation.</title>
        <authorList>
            <consortium name="The Broad Institute Genomics Platform"/>
            <consortium name="The Broad Institute Genome Sequencing Center for Infectious Disease"/>
            <person name="Wu L."/>
            <person name="Ma J."/>
        </authorList>
    </citation>
    <scope>NUCLEOTIDE SEQUENCE [LARGE SCALE GENOMIC DNA]</scope>
    <source>
        <strain evidence="6">CGMCC 1.15111</strain>
    </source>
</reference>
<feature type="domain" description="HTH araC/xylS-type" evidence="4">
    <location>
        <begin position="13"/>
        <end position="112"/>
    </location>
</feature>
<protein>
    <recommendedName>
        <fullName evidence="4">HTH araC/xylS-type domain-containing protein</fullName>
    </recommendedName>
</protein>
<gene>
    <name evidence="5" type="ORF">GCM10011340_26870</name>
</gene>
<dbReference type="Proteomes" id="UP000658258">
    <property type="component" value="Unassembled WGS sequence"/>
</dbReference>
<dbReference type="SUPFAM" id="SSF81901">
    <property type="entry name" value="HCP-like"/>
    <property type="match status" value="1"/>
</dbReference>
<dbReference type="SMART" id="SM00028">
    <property type="entry name" value="TPR"/>
    <property type="match status" value="3"/>
</dbReference>
<comment type="caution">
    <text evidence="5">The sequence shown here is derived from an EMBL/GenBank/DDBJ whole genome shotgun (WGS) entry which is preliminary data.</text>
</comment>
<dbReference type="PROSITE" id="PS00041">
    <property type="entry name" value="HTH_ARAC_FAMILY_1"/>
    <property type="match status" value="1"/>
</dbReference>
<organism evidence="5 6">
    <name type="scientific">Roseivirga thermotolerans</name>
    <dbReference type="NCBI Taxonomy" id="1758176"/>
    <lineage>
        <taxon>Bacteria</taxon>
        <taxon>Pseudomonadati</taxon>
        <taxon>Bacteroidota</taxon>
        <taxon>Cytophagia</taxon>
        <taxon>Cytophagales</taxon>
        <taxon>Roseivirgaceae</taxon>
        <taxon>Roseivirga</taxon>
    </lineage>
</organism>
<dbReference type="SMART" id="SM00342">
    <property type="entry name" value="HTH_ARAC"/>
    <property type="match status" value="1"/>
</dbReference>
<dbReference type="InterPro" id="IPR011990">
    <property type="entry name" value="TPR-like_helical_dom_sf"/>
</dbReference>
<evidence type="ECO:0000256" key="2">
    <source>
        <dbReference type="ARBA" id="ARBA00023125"/>
    </source>
</evidence>
<dbReference type="Gene3D" id="3.40.50.10070">
    <property type="entry name" value="TolB, N-terminal domain"/>
    <property type="match status" value="1"/>
</dbReference>
<evidence type="ECO:0000259" key="4">
    <source>
        <dbReference type="PROSITE" id="PS01124"/>
    </source>
</evidence>